<accession>A0A4P6HJ22</accession>
<evidence type="ECO:0008006" key="5">
    <source>
        <dbReference type="Google" id="ProtNLM"/>
    </source>
</evidence>
<dbReference type="InterPro" id="IPR006837">
    <property type="entry name" value="Divergent_DAC"/>
</dbReference>
<dbReference type="GO" id="GO:0005975">
    <property type="term" value="P:carbohydrate metabolic process"/>
    <property type="evidence" value="ECO:0007669"/>
    <property type="project" value="InterPro"/>
</dbReference>
<dbReference type="OrthoDB" id="9784811at2"/>
<evidence type="ECO:0000256" key="2">
    <source>
        <dbReference type="SAM" id="SignalP"/>
    </source>
</evidence>
<dbReference type="PANTHER" id="PTHR30105:SF2">
    <property type="entry name" value="DIVERGENT POLYSACCHARIDE DEACETYLASE SUPERFAMILY"/>
    <property type="match status" value="1"/>
</dbReference>
<keyword evidence="2" id="KW-0732">Signal</keyword>
<keyword evidence="4" id="KW-1185">Reference proteome</keyword>
<evidence type="ECO:0000313" key="3">
    <source>
        <dbReference type="EMBL" id="QAZ67183.1"/>
    </source>
</evidence>
<reference evidence="3 4" key="1">
    <citation type="submission" date="2018-02" db="EMBL/GenBank/DDBJ databases">
        <title>Genome sequence of Desulfovibrio carbinolicus DSM 3852.</title>
        <authorList>
            <person name="Wilbanks E."/>
            <person name="Skennerton C.T."/>
            <person name="Orphan V.J."/>
        </authorList>
    </citation>
    <scope>NUCLEOTIDE SEQUENCE [LARGE SCALE GENOMIC DNA]</scope>
    <source>
        <strain evidence="3 4">DSM 3852</strain>
    </source>
</reference>
<dbReference type="Gene3D" id="3.20.20.370">
    <property type="entry name" value="Glycoside hydrolase/deacetylase"/>
    <property type="match status" value="1"/>
</dbReference>
<dbReference type="Pfam" id="PF04748">
    <property type="entry name" value="Polysacc_deac_2"/>
    <property type="match status" value="1"/>
</dbReference>
<feature type="signal peptide" evidence="2">
    <location>
        <begin position="1"/>
        <end position="25"/>
    </location>
</feature>
<feature type="chain" id="PRO_5020380214" description="Divergent polysaccharide deacetylase family protein" evidence="2">
    <location>
        <begin position="26"/>
        <end position="403"/>
    </location>
</feature>
<proteinExistence type="predicted"/>
<gene>
    <name evidence="3" type="ORF">C3Y92_08045</name>
</gene>
<feature type="compositionally biased region" description="Low complexity" evidence="1">
    <location>
        <begin position="67"/>
        <end position="83"/>
    </location>
</feature>
<protein>
    <recommendedName>
        <fullName evidence="5">Divergent polysaccharide deacetylase family protein</fullName>
    </recommendedName>
</protein>
<dbReference type="PANTHER" id="PTHR30105">
    <property type="entry name" value="UNCHARACTERIZED YIBQ-RELATED"/>
    <property type="match status" value="1"/>
</dbReference>
<evidence type="ECO:0000256" key="1">
    <source>
        <dbReference type="SAM" id="MobiDB-lite"/>
    </source>
</evidence>
<sequence length="403" mass="42610">MVLSGKPVFTAVAALALVATLAVLAALLFGPFPTPPGERQAAKPQKPAVNQQAARKKPEPLKPTSKATAAVSEATAPPAATPQATPPTPTDEQDALTLARALSQAQTQARGTPPPVHFEEHLPPQAVSPENGNGNGNGTGNGNGNGNGNGPHEVRGKVEPPAGGQAQPPEPTAQPVARDEGKNPRMVVVIDDIGDHPVMAQHLTELPFPVTLAILPNRPRTRSVETMAVARGVELLLHQPMQPGTYPRVNPGPGALFTDMEPERVKDILADNLSQVPHVKGINNHMGSAFTSDPAGMDAVMAVLKQKGLFFLDSVTSAVSAAPEAARRHGVPFYRRAVFLDNVRNVRTILGQLKTAERNALKNGRAIAIGHPYGETLEALKIWAKERDSRVEVVTLTELGPEF</sequence>
<dbReference type="EMBL" id="CP026538">
    <property type="protein sequence ID" value="QAZ67183.1"/>
    <property type="molecule type" value="Genomic_DNA"/>
</dbReference>
<dbReference type="Proteomes" id="UP000293296">
    <property type="component" value="Chromosome"/>
</dbReference>
<dbReference type="RefSeq" id="WP_129351504.1">
    <property type="nucleotide sequence ID" value="NZ_CP026538.1"/>
</dbReference>
<dbReference type="SUPFAM" id="SSF88713">
    <property type="entry name" value="Glycoside hydrolase/deacetylase"/>
    <property type="match status" value="1"/>
</dbReference>
<organism evidence="3 4">
    <name type="scientific">Solidesulfovibrio carbinolicus</name>
    <dbReference type="NCBI Taxonomy" id="296842"/>
    <lineage>
        <taxon>Bacteria</taxon>
        <taxon>Pseudomonadati</taxon>
        <taxon>Thermodesulfobacteriota</taxon>
        <taxon>Desulfovibrionia</taxon>
        <taxon>Desulfovibrionales</taxon>
        <taxon>Desulfovibrionaceae</taxon>
        <taxon>Solidesulfovibrio</taxon>
    </lineage>
</organism>
<evidence type="ECO:0000313" key="4">
    <source>
        <dbReference type="Proteomes" id="UP000293296"/>
    </source>
</evidence>
<dbReference type="CDD" id="cd10936">
    <property type="entry name" value="CE4_DAC2"/>
    <property type="match status" value="1"/>
</dbReference>
<name>A0A4P6HJ22_9BACT</name>
<feature type="compositionally biased region" description="Gly residues" evidence="1">
    <location>
        <begin position="133"/>
        <end position="149"/>
    </location>
</feature>
<dbReference type="InterPro" id="IPR011330">
    <property type="entry name" value="Glyco_hydro/deAcase_b/a-brl"/>
</dbReference>
<dbReference type="KEGG" id="dcb:C3Y92_08045"/>
<feature type="region of interest" description="Disordered" evidence="1">
    <location>
        <begin position="35"/>
        <end position="183"/>
    </location>
</feature>
<dbReference type="AlphaFoldDB" id="A0A4P6HJ22"/>